<name>A0A370S910_PSEJE</name>
<reference evidence="2 3" key="1">
    <citation type="submission" date="2018-07" db="EMBL/GenBank/DDBJ databases">
        <title>Genome sequencing of rice bacterial endophytes.</title>
        <authorList>
            <person name="Venturi V."/>
        </authorList>
    </citation>
    <scope>NUCLEOTIDE SEQUENCE [LARGE SCALE GENOMIC DNA]</scope>
    <source>
        <strain evidence="2 3">E2333</strain>
    </source>
</reference>
<evidence type="ECO:0000313" key="3">
    <source>
        <dbReference type="Proteomes" id="UP000255365"/>
    </source>
</evidence>
<sequence length="197" mass="22374">MDSNCKPWQQAKLKRTKDLIRHVFDTEVPKRWIPATSTDFFGFVASHVHISRSALMRSGSHYREMILSRYHDIKHANGLIEDDKLEIAKLSRTIDIKELELSNTKAKVDKLTKILSNMGDMQPANPTDSTVPPKNYLKEYEEVCRALRSLLDHLQPLGISANSDYSIVDSGSEDGSIMIVVDCAHMKAYAKWKNGKK</sequence>
<comment type="caution">
    <text evidence="2">The sequence shown here is derived from an EMBL/GenBank/DDBJ whole genome shotgun (WGS) entry which is preliminary data.</text>
</comment>
<dbReference type="RefSeq" id="WP_115147698.1">
    <property type="nucleotide sequence ID" value="NZ_QRAV01000014.1"/>
</dbReference>
<feature type="coiled-coil region" evidence="1">
    <location>
        <begin position="80"/>
        <end position="107"/>
    </location>
</feature>
<keyword evidence="1" id="KW-0175">Coiled coil</keyword>
<dbReference type="Proteomes" id="UP000255365">
    <property type="component" value="Unassembled WGS sequence"/>
</dbReference>
<gene>
    <name evidence="2" type="ORF">DEU51_11494</name>
</gene>
<evidence type="ECO:0000313" key="2">
    <source>
        <dbReference type="EMBL" id="RDL16237.1"/>
    </source>
</evidence>
<dbReference type="EMBL" id="QRAV01000014">
    <property type="protein sequence ID" value="RDL16237.1"/>
    <property type="molecule type" value="Genomic_DNA"/>
</dbReference>
<organism evidence="2 3">
    <name type="scientific">Pseudomonas jessenii</name>
    <dbReference type="NCBI Taxonomy" id="77298"/>
    <lineage>
        <taxon>Bacteria</taxon>
        <taxon>Pseudomonadati</taxon>
        <taxon>Pseudomonadota</taxon>
        <taxon>Gammaproteobacteria</taxon>
        <taxon>Pseudomonadales</taxon>
        <taxon>Pseudomonadaceae</taxon>
        <taxon>Pseudomonas</taxon>
    </lineage>
</organism>
<protein>
    <submittedName>
        <fullName evidence="2">Uncharacterized protein</fullName>
    </submittedName>
</protein>
<proteinExistence type="predicted"/>
<dbReference type="AlphaFoldDB" id="A0A370S910"/>
<accession>A0A370S910</accession>
<evidence type="ECO:0000256" key="1">
    <source>
        <dbReference type="SAM" id="Coils"/>
    </source>
</evidence>